<evidence type="ECO:0000313" key="2">
    <source>
        <dbReference type="EMBL" id="AZS49791.1"/>
    </source>
</evidence>
<protein>
    <submittedName>
        <fullName evidence="2">Uncharacterized protein</fullName>
    </submittedName>
</protein>
<dbReference type="Proteomes" id="UP000273143">
    <property type="component" value="Chromosome"/>
</dbReference>
<feature type="transmembrane region" description="Helical" evidence="1">
    <location>
        <begin position="204"/>
        <end position="223"/>
    </location>
</feature>
<dbReference type="EMBL" id="CP029822">
    <property type="protein sequence ID" value="AZS49791.1"/>
    <property type="molecule type" value="Genomic_DNA"/>
</dbReference>
<feature type="transmembrane region" description="Helical" evidence="1">
    <location>
        <begin position="104"/>
        <end position="122"/>
    </location>
</feature>
<feature type="transmembrane region" description="Helical" evidence="1">
    <location>
        <begin position="254"/>
        <end position="273"/>
    </location>
</feature>
<dbReference type="InterPro" id="IPR045691">
    <property type="entry name" value="DUF6056"/>
</dbReference>
<proteinExistence type="predicted"/>
<dbReference type="KEGG" id="emo:DM558_02900"/>
<sequence>MNNTVCLTVAILILYVTTFFIVYLSPMQSDDFSFYFMGTSISKHWHFYMTWSGRVVADYISTLILAINHPVIITVISSAALPILIYNIATTPYYQDKINPKKQLVYTLIILWFGYWLANPALGQTTFWVVGAANYLWPLVFVSFLFKYLLRCLPEGKINKITVLILIVLSILSGCSNEATGALILYCLVLLYAWAWFNKLANRSIILLCFVAVFMGFLVLLLAPGNMVRAASPDYSVWRSMAFDERLYNHFYDVMPSILKGYGVIYLLLIWAFAQSYRLLQKKDYQLLIIWLSSTVVFSIILIASPHAVVARTHLTGLFFLLVALSFLLEKALQQKVSKMGVVLFIALCITFLSSYILVFLAYQSINKQSNIRTGIIEEAKARGEQAVVIPNYYKGFVLRTGDFPELDYHSADMMGRYYGVKAINLVFADFDYATLLNKPCETPYNRVDDYIQCIYTQTFLGSDILRFVVMFDPKITMLEKEHRQFRLRVKNTLKPTDPNYYELTMPLRIIKVGDYYFASADMLLSLLGVKQNPALIVSVYNYDVKQPSADTIPSISIQVK</sequence>
<organism evidence="2 3">
    <name type="scientific">Entomomonas moraniae</name>
    <dbReference type="NCBI Taxonomy" id="2213226"/>
    <lineage>
        <taxon>Bacteria</taxon>
        <taxon>Pseudomonadati</taxon>
        <taxon>Pseudomonadota</taxon>
        <taxon>Gammaproteobacteria</taxon>
        <taxon>Pseudomonadales</taxon>
        <taxon>Pseudomonadaceae</taxon>
        <taxon>Entomomonas</taxon>
    </lineage>
</organism>
<feature type="transmembrane region" description="Helical" evidence="1">
    <location>
        <begin position="7"/>
        <end position="25"/>
    </location>
</feature>
<feature type="transmembrane region" description="Helical" evidence="1">
    <location>
        <begin position="310"/>
        <end position="329"/>
    </location>
</feature>
<feature type="transmembrane region" description="Helical" evidence="1">
    <location>
        <begin position="128"/>
        <end position="146"/>
    </location>
</feature>
<evidence type="ECO:0000313" key="3">
    <source>
        <dbReference type="Proteomes" id="UP000273143"/>
    </source>
</evidence>
<gene>
    <name evidence="2" type="ORF">DM558_02900</name>
</gene>
<evidence type="ECO:0000256" key="1">
    <source>
        <dbReference type="SAM" id="Phobius"/>
    </source>
</evidence>
<keyword evidence="1" id="KW-1133">Transmembrane helix</keyword>
<keyword evidence="3" id="KW-1185">Reference proteome</keyword>
<dbReference type="AlphaFoldDB" id="A0A3Q9JKS1"/>
<reference evidence="3" key="1">
    <citation type="submission" date="2018-06" db="EMBL/GenBank/DDBJ databases">
        <title>Complete genome of Pseudomonas insecticola strain QZS01.</title>
        <authorList>
            <person name="Wang J."/>
            <person name="Su Q."/>
        </authorList>
    </citation>
    <scope>NUCLEOTIDE SEQUENCE [LARGE SCALE GENOMIC DNA]</scope>
    <source>
        <strain evidence="3">QZS01</strain>
    </source>
</reference>
<feature type="transmembrane region" description="Helical" evidence="1">
    <location>
        <begin position="59"/>
        <end position="84"/>
    </location>
</feature>
<feature type="transmembrane region" description="Helical" evidence="1">
    <location>
        <begin position="158"/>
        <end position="174"/>
    </location>
</feature>
<name>A0A3Q9JKS1_9GAMM</name>
<keyword evidence="1" id="KW-0472">Membrane</keyword>
<dbReference type="RefSeq" id="WP_127161966.1">
    <property type="nucleotide sequence ID" value="NZ_CP029822.1"/>
</dbReference>
<feature type="transmembrane region" description="Helical" evidence="1">
    <location>
        <begin position="341"/>
        <end position="363"/>
    </location>
</feature>
<accession>A0A3Q9JKS1</accession>
<dbReference type="Pfam" id="PF19528">
    <property type="entry name" value="DUF6056"/>
    <property type="match status" value="1"/>
</dbReference>
<keyword evidence="1" id="KW-0812">Transmembrane</keyword>
<feature type="transmembrane region" description="Helical" evidence="1">
    <location>
        <begin position="285"/>
        <end position="304"/>
    </location>
</feature>
<feature type="transmembrane region" description="Helical" evidence="1">
    <location>
        <begin position="180"/>
        <end position="197"/>
    </location>
</feature>